<comment type="catalytic activity">
    <reaction evidence="10">
        <text>dCMP + H2O + H(+) = dUMP + NH4(+)</text>
        <dbReference type="Rhea" id="RHEA:22924"/>
        <dbReference type="ChEBI" id="CHEBI:15377"/>
        <dbReference type="ChEBI" id="CHEBI:15378"/>
        <dbReference type="ChEBI" id="CHEBI:28938"/>
        <dbReference type="ChEBI" id="CHEBI:57566"/>
        <dbReference type="ChEBI" id="CHEBI:246422"/>
        <dbReference type="EC" id="3.5.4.12"/>
    </reaction>
</comment>
<keyword evidence="3" id="KW-0479">Metal-binding</keyword>
<evidence type="ECO:0000313" key="15">
    <source>
        <dbReference type="Proteomes" id="UP000829354"/>
    </source>
</evidence>
<comment type="cofactor">
    <cofactor evidence="1">
        <name>Zn(2+)</name>
        <dbReference type="ChEBI" id="CHEBI:29105"/>
    </cofactor>
</comment>
<dbReference type="InterPro" id="IPR016193">
    <property type="entry name" value="Cytidine_deaminase-like"/>
</dbReference>
<dbReference type="InterPro" id="IPR002125">
    <property type="entry name" value="CMP_dCMP_dom"/>
</dbReference>
<protein>
    <recommendedName>
        <fullName evidence="11">Probable deoxycytidylate deaminase</fullName>
        <ecNumber evidence="8">3.5.4.12</ecNumber>
    </recommendedName>
    <alternativeName>
        <fullName evidence="9">dCMP deaminase</fullName>
    </alternativeName>
</protein>
<dbReference type="EC" id="3.5.4.12" evidence="8"/>
<keyword evidence="6" id="KW-0862">Zinc</keyword>
<comment type="similarity">
    <text evidence="2">Belongs to the cytidine and deoxycytidylate deaminase family.</text>
</comment>
<dbReference type="PROSITE" id="PS00903">
    <property type="entry name" value="CYT_DCMP_DEAMINASES_1"/>
    <property type="match status" value="1"/>
</dbReference>
<evidence type="ECO:0000256" key="9">
    <source>
        <dbReference type="ARBA" id="ARBA00041763"/>
    </source>
</evidence>
<evidence type="ECO:0000256" key="8">
    <source>
        <dbReference type="ARBA" id="ARBA00038938"/>
    </source>
</evidence>
<dbReference type="Pfam" id="PF00383">
    <property type="entry name" value="dCMP_cyt_deam_1"/>
    <property type="match status" value="1"/>
</dbReference>
<dbReference type="InterPro" id="IPR016192">
    <property type="entry name" value="APOBEC/CMP_deaminase_Zn-bd"/>
</dbReference>
<dbReference type="SUPFAM" id="SSF53927">
    <property type="entry name" value="Cytidine deaminase-like"/>
    <property type="match status" value="1"/>
</dbReference>
<keyword evidence="5" id="KW-0378">Hydrolase</keyword>
<dbReference type="CDD" id="cd01286">
    <property type="entry name" value="deoxycytidylate_deaminase"/>
    <property type="match status" value="1"/>
</dbReference>
<dbReference type="EMBL" id="CP092622">
    <property type="protein sequence ID" value="UMM24918.1"/>
    <property type="molecule type" value="Genomic_DNA"/>
</dbReference>
<evidence type="ECO:0000256" key="1">
    <source>
        <dbReference type="ARBA" id="ARBA00001947"/>
    </source>
</evidence>
<dbReference type="PANTHER" id="PTHR11086:SF18">
    <property type="entry name" value="DEOXYCYTIDYLATE DEAMINASE"/>
    <property type="match status" value="1"/>
</dbReference>
<feature type="domain" description="CMP/dCMP-type deaminase" evidence="13">
    <location>
        <begin position="80"/>
        <end position="214"/>
    </location>
</feature>
<sequence length="228" mass="26347">MHPAPLAEKNEAKRKKSKASGGRRHRLSSQSASPDSENLAKHCEKREKLKKRCEAKDEKMTNTNQQLIDEDARKAENQLEKHQRFLRMAKVTSLRSKDPNTQVGCVIVDKENCIVSVGYNGFPIGVDDDVFRWDKEDPEDNKHLYVVHAEMNAIINKRCATLHDCTVYVTLFPCNKCAQMLIQSRVKKVYFLEDRDELPFRASKKMLEHAKLPYEQIVMPRGKYVIEC</sequence>
<feature type="region of interest" description="Disordered" evidence="12">
    <location>
        <begin position="1"/>
        <end position="44"/>
    </location>
</feature>
<evidence type="ECO:0000256" key="11">
    <source>
        <dbReference type="ARBA" id="ARBA00071625"/>
    </source>
</evidence>
<evidence type="ECO:0000256" key="12">
    <source>
        <dbReference type="SAM" id="MobiDB-lite"/>
    </source>
</evidence>
<dbReference type="GO" id="GO:0008270">
    <property type="term" value="F:zinc ion binding"/>
    <property type="evidence" value="ECO:0007669"/>
    <property type="project" value="InterPro"/>
</dbReference>
<comment type="function">
    <text evidence="7">Supplies the nucleotide substrate for thymidylate synthetase.</text>
</comment>
<evidence type="ECO:0000259" key="13">
    <source>
        <dbReference type="PROSITE" id="PS51747"/>
    </source>
</evidence>
<evidence type="ECO:0000256" key="2">
    <source>
        <dbReference type="ARBA" id="ARBA00006576"/>
    </source>
</evidence>
<dbReference type="InterPro" id="IPR015517">
    <property type="entry name" value="dCMP_deaminase-rel"/>
</dbReference>
<dbReference type="InterPro" id="IPR035105">
    <property type="entry name" value="Deoxycytidylate_deaminase_dom"/>
</dbReference>
<evidence type="ECO:0000256" key="7">
    <source>
        <dbReference type="ARBA" id="ARBA00037036"/>
    </source>
</evidence>
<evidence type="ECO:0000256" key="5">
    <source>
        <dbReference type="ARBA" id="ARBA00022801"/>
    </source>
</evidence>
<reference evidence="14 15" key="1">
    <citation type="submission" date="2022-04" db="EMBL/GenBank/DDBJ databases">
        <title>Chromosome-level reference genomes for two strains of Caenorhabditis briggsae: an improved platform for comparative genomics.</title>
        <authorList>
            <person name="Stevens L."/>
            <person name="Andersen E."/>
        </authorList>
    </citation>
    <scope>NUCLEOTIDE SEQUENCE [LARGE SCALE GENOMIC DNA]</scope>
    <source>
        <strain evidence="14">VX34</strain>
        <tissue evidence="14">Whole-organism</tissue>
    </source>
</reference>
<evidence type="ECO:0000256" key="4">
    <source>
        <dbReference type="ARBA" id="ARBA00022727"/>
    </source>
</evidence>
<feature type="compositionally biased region" description="Basic residues" evidence="12">
    <location>
        <begin position="12"/>
        <end position="27"/>
    </location>
</feature>
<dbReference type="GO" id="GO:0004132">
    <property type="term" value="F:dCMP deaminase activity"/>
    <property type="evidence" value="ECO:0007669"/>
    <property type="project" value="UniProtKB-EC"/>
</dbReference>
<dbReference type="Proteomes" id="UP000829354">
    <property type="component" value="Chromosome III"/>
</dbReference>
<accession>A0AAE9ERB5</accession>
<dbReference type="PROSITE" id="PS51747">
    <property type="entry name" value="CYT_DCMP_DEAMINASES_2"/>
    <property type="match status" value="1"/>
</dbReference>
<evidence type="ECO:0000256" key="10">
    <source>
        <dbReference type="ARBA" id="ARBA00052978"/>
    </source>
</evidence>
<name>A0AAE9ERB5_CAEBR</name>
<dbReference type="Gene3D" id="3.40.140.10">
    <property type="entry name" value="Cytidine Deaminase, domain 2"/>
    <property type="match status" value="1"/>
</dbReference>
<gene>
    <name evidence="14" type="ORF">L5515_004925</name>
</gene>
<keyword evidence="15" id="KW-1185">Reference proteome</keyword>
<organism evidence="14 15">
    <name type="scientific">Caenorhabditis briggsae</name>
    <dbReference type="NCBI Taxonomy" id="6238"/>
    <lineage>
        <taxon>Eukaryota</taxon>
        <taxon>Metazoa</taxon>
        <taxon>Ecdysozoa</taxon>
        <taxon>Nematoda</taxon>
        <taxon>Chromadorea</taxon>
        <taxon>Rhabditida</taxon>
        <taxon>Rhabditina</taxon>
        <taxon>Rhabditomorpha</taxon>
        <taxon>Rhabditoidea</taxon>
        <taxon>Rhabditidae</taxon>
        <taxon>Peloderinae</taxon>
        <taxon>Caenorhabditis</taxon>
    </lineage>
</organism>
<dbReference type="PANTHER" id="PTHR11086">
    <property type="entry name" value="DEOXYCYTIDYLATE DEAMINASE-RELATED"/>
    <property type="match status" value="1"/>
</dbReference>
<evidence type="ECO:0000256" key="6">
    <source>
        <dbReference type="ARBA" id="ARBA00022833"/>
    </source>
</evidence>
<keyword evidence="4" id="KW-0545">Nucleotide biosynthesis</keyword>
<dbReference type="AlphaFoldDB" id="A0AAE9ERB5"/>
<proteinExistence type="inferred from homology"/>
<evidence type="ECO:0000313" key="14">
    <source>
        <dbReference type="EMBL" id="UMM24918.1"/>
    </source>
</evidence>
<evidence type="ECO:0000256" key="3">
    <source>
        <dbReference type="ARBA" id="ARBA00022723"/>
    </source>
</evidence>
<dbReference type="GO" id="GO:0009165">
    <property type="term" value="P:nucleotide biosynthetic process"/>
    <property type="evidence" value="ECO:0007669"/>
    <property type="project" value="UniProtKB-KW"/>
</dbReference>
<dbReference type="FunFam" id="3.40.140.10:FF:000021">
    <property type="entry name" value="Deoxycytidylate deaminase"/>
    <property type="match status" value="1"/>
</dbReference>